<comment type="caution">
    <text evidence="1">The sequence shown here is derived from an EMBL/GenBank/DDBJ whole genome shotgun (WGS) entry which is preliminary data.</text>
</comment>
<dbReference type="Proteomes" id="UP000735302">
    <property type="component" value="Unassembled WGS sequence"/>
</dbReference>
<evidence type="ECO:0000313" key="1">
    <source>
        <dbReference type="EMBL" id="GFO47514.1"/>
    </source>
</evidence>
<gene>
    <name evidence="1" type="ORF">PoB_007401900</name>
</gene>
<sequence length="94" mass="10133">MDLRVTKHNMIFLTTPHPHNTSPFHRGSVHDLCTVKSLLLDNSNGKGLFSPEVSITGGMVAAAQFSALLIIGRLAAQVAHLNGEQDKSCRPKVS</sequence>
<organism evidence="1 2">
    <name type="scientific">Plakobranchus ocellatus</name>
    <dbReference type="NCBI Taxonomy" id="259542"/>
    <lineage>
        <taxon>Eukaryota</taxon>
        <taxon>Metazoa</taxon>
        <taxon>Spiralia</taxon>
        <taxon>Lophotrochozoa</taxon>
        <taxon>Mollusca</taxon>
        <taxon>Gastropoda</taxon>
        <taxon>Heterobranchia</taxon>
        <taxon>Euthyneura</taxon>
        <taxon>Panpulmonata</taxon>
        <taxon>Sacoglossa</taxon>
        <taxon>Placobranchoidea</taxon>
        <taxon>Plakobranchidae</taxon>
        <taxon>Plakobranchus</taxon>
    </lineage>
</organism>
<reference evidence="1 2" key="1">
    <citation type="journal article" date="2021" name="Elife">
        <title>Chloroplast acquisition without the gene transfer in kleptoplastic sea slugs, Plakobranchus ocellatus.</title>
        <authorList>
            <person name="Maeda T."/>
            <person name="Takahashi S."/>
            <person name="Yoshida T."/>
            <person name="Shimamura S."/>
            <person name="Takaki Y."/>
            <person name="Nagai Y."/>
            <person name="Toyoda A."/>
            <person name="Suzuki Y."/>
            <person name="Arimoto A."/>
            <person name="Ishii H."/>
            <person name="Satoh N."/>
            <person name="Nishiyama T."/>
            <person name="Hasebe M."/>
            <person name="Maruyama T."/>
            <person name="Minagawa J."/>
            <person name="Obokata J."/>
            <person name="Shigenobu S."/>
        </authorList>
    </citation>
    <scope>NUCLEOTIDE SEQUENCE [LARGE SCALE GENOMIC DNA]</scope>
</reference>
<evidence type="ECO:0000313" key="2">
    <source>
        <dbReference type="Proteomes" id="UP000735302"/>
    </source>
</evidence>
<name>A0AAV4DTG6_9GAST</name>
<protein>
    <submittedName>
        <fullName evidence="1">Uncharacterized protein</fullName>
    </submittedName>
</protein>
<proteinExistence type="predicted"/>
<dbReference type="AlphaFoldDB" id="A0AAV4DTG6"/>
<keyword evidence="2" id="KW-1185">Reference proteome</keyword>
<dbReference type="EMBL" id="BLXT01008339">
    <property type="protein sequence ID" value="GFO47514.1"/>
    <property type="molecule type" value="Genomic_DNA"/>
</dbReference>
<accession>A0AAV4DTG6</accession>